<evidence type="ECO:0000313" key="3">
    <source>
        <dbReference type="EMBL" id="TXJ36779.1"/>
    </source>
</evidence>
<dbReference type="EMBL" id="SAYD01000021">
    <property type="protein sequence ID" value="TXJ36779.1"/>
    <property type="molecule type" value="Genomic_DNA"/>
</dbReference>
<comment type="similarity">
    <text evidence="1">Belongs to the ComF/GntX family.</text>
</comment>
<accession>A0A5C8FT09</accession>
<evidence type="ECO:0000259" key="2">
    <source>
        <dbReference type="Pfam" id="PF00156"/>
    </source>
</evidence>
<dbReference type="Proteomes" id="UP000325002">
    <property type="component" value="Unassembled WGS sequence"/>
</dbReference>
<dbReference type="Pfam" id="PF00156">
    <property type="entry name" value="Pribosyltran"/>
    <property type="match status" value="1"/>
</dbReference>
<name>A0A5C8FT09_9SPIR</name>
<dbReference type="InterPro" id="IPR000836">
    <property type="entry name" value="PRTase_dom"/>
</dbReference>
<feature type="domain" description="Phosphoribosyltransferase" evidence="2">
    <location>
        <begin position="103"/>
        <end position="151"/>
    </location>
</feature>
<evidence type="ECO:0000256" key="1">
    <source>
        <dbReference type="ARBA" id="ARBA00008007"/>
    </source>
</evidence>
<reference evidence="3 4" key="1">
    <citation type="journal article" date="1992" name="Lakartidningen">
        <title>[Penicillin V and not amoxicillin is the first choice preparation in acute otitis].</title>
        <authorList>
            <person name="Kamme C."/>
            <person name="Lundgren K."/>
            <person name="Prellner K."/>
        </authorList>
    </citation>
    <scope>NUCLEOTIDE SEQUENCE [LARGE SCALE GENOMIC DNA]</scope>
    <source>
        <strain evidence="3 4">PC3997IV</strain>
    </source>
</reference>
<organism evidence="3 4">
    <name type="scientific">Brachyspira aalborgi</name>
    <dbReference type="NCBI Taxonomy" id="29522"/>
    <lineage>
        <taxon>Bacteria</taxon>
        <taxon>Pseudomonadati</taxon>
        <taxon>Spirochaetota</taxon>
        <taxon>Spirochaetia</taxon>
        <taxon>Brachyspirales</taxon>
        <taxon>Brachyspiraceae</taxon>
        <taxon>Brachyspira</taxon>
    </lineage>
</organism>
<dbReference type="SUPFAM" id="SSF53271">
    <property type="entry name" value="PRTase-like"/>
    <property type="match status" value="1"/>
</dbReference>
<dbReference type="PANTHER" id="PTHR47505">
    <property type="entry name" value="DNA UTILIZATION PROTEIN YHGH"/>
    <property type="match status" value="1"/>
</dbReference>
<dbReference type="PANTHER" id="PTHR47505:SF1">
    <property type="entry name" value="DNA UTILIZATION PROTEIN YHGH"/>
    <property type="match status" value="1"/>
</dbReference>
<sequence>MDKDWGDELRAFKRKKINFPKKILNAFIEYYKSSNLKSDILLFIPSNKNNNIMNFFADNISKELNIKKENALIFNNEVEIKEQKYLETLKEREENIKNAFNVISPEKLINKKILLIDDVFASGFTLKEAIKLLKENNIKNIECIVFCYRNHIFL</sequence>
<evidence type="ECO:0000313" key="4">
    <source>
        <dbReference type="Proteomes" id="UP000325002"/>
    </source>
</evidence>
<dbReference type="Gene3D" id="3.40.50.2020">
    <property type="match status" value="1"/>
</dbReference>
<comment type="caution">
    <text evidence="3">The sequence shown here is derived from an EMBL/GenBank/DDBJ whole genome shotgun (WGS) entry which is preliminary data.</text>
</comment>
<proteinExistence type="inferred from homology"/>
<dbReference type="RefSeq" id="WP_147545966.1">
    <property type="nucleotide sequence ID" value="NZ_SAYD01000021.1"/>
</dbReference>
<dbReference type="CDD" id="cd06223">
    <property type="entry name" value="PRTases_typeI"/>
    <property type="match status" value="1"/>
</dbReference>
<dbReference type="AlphaFoldDB" id="A0A5C8FT09"/>
<protein>
    <submittedName>
        <fullName evidence="3">ComF family protein</fullName>
    </submittedName>
</protein>
<dbReference type="InterPro" id="IPR029057">
    <property type="entry name" value="PRTase-like"/>
</dbReference>
<gene>
    <name evidence="3" type="ORF">EPJ81_10610</name>
</gene>
<dbReference type="InterPro" id="IPR051910">
    <property type="entry name" value="ComF/GntX_DNA_util-trans"/>
</dbReference>